<evidence type="ECO:0000259" key="3">
    <source>
        <dbReference type="Pfam" id="PF14195"/>
    </source>
</evidence>
<feature type="coiled-coil region" evidence="1">
    <location>
        <begin position="345"/>
        <end position="393"/>
    </location>
</feature>
<feature type="compositionally biased region" description="Low complexity" evidence="2">
    <location>
        <begin position="28"/>
        <end position="41"/>
    </location>
</feature>
<sequence>MPVQDNDDKRTAEQPVVDAEEELRRKQAQSQEQQQDETSVQKSGKLLPLLNAKAEHHQSRIDALDEKIANQTDKIDRNKANIEALNAKADKLEDTNRMLKATIGNLPGIGAIIALNEKRIQTIREEKIPDKQQKIDQAWKKIDKFTAKRDRIEHKLNRVIALNDTIKSFSIGFNKERREAFADAMTRLNGATVDCLSDKKATLEAKKQKILDTYNAPATSVVDKYKLSEQLKDVNERISALDDKIMKLARPETHYEEQTNDQLDASMKLTGDKLGEMVQKGTVDMPTLAETAVQAAQEVENLDRSKVAELADQLGIQPLANAEMQLEDDYNMIDGIINNGSKEDIDKAKAELAEGIKNMESLADNPFVSEEVRASAADELAKMKKQLELLSASDEVLVESWLDTMVDKGAAEYTQDGGFKVNPDYYKELPRNDRHVETMTEIQAVEVMSALVEAGVQFSAATKGEDKVGITVSKSDVPALNDVMYASIGKIAHTEAAKENGGKGEKGKYETVNPEYYASLSKEQRHTRVEPIDTARKIAGELQKQNIPYSAVVRKNDTVAITVSKENAQAYKQIESAVKGERAAELVNPEFFKALPKQERFTQRMDEGQARKKSAELTAKGVEHSAVFGGEKSAVTVAKKDSKRAFFSRGKMQRDAQRISGRGQQNPKQRQQTPKKRNNQGLE</sequence>
<protein>
    <recommendedName>
        <fullName evidence="3">DUF4316 domain-containing protein</fullName>
    </recommendedName>
</protein>
<evidence type="ECO:0000313" key="5">
    <source>
        <dbReference type="Proteomes" id="UP000182192"/>
    </source>
</evidence>
<evidence type="ECO:0000313" key="4">
    <source>
        <dbReference type="EMBL" id="SFC01950.1"/>
    </source>
</evidence>
<evidence type="ECO:0000256" key="1">
    <source>
        <dbReference type="SAM" id="Coils"/>
    </source>
</evidence>
<keyword evidence="1" id="KW-0175">Coiled coil</keyword>
<feature type="region of interest" description="Disordered" evidence="2">
    <location>
        <begin position="1"/>
        <end position="45"/>
    </location>
</feature>
<accession>A0A1I1FYC8</accession>
<dbReference type="InterPro" id="IPR025465">
    <property type="entry name" value="DUF4316"/>
</dbReference>
<feature type="region of interest" description="Disordered" evidence="2">
    <location>
        <begin position="639"/>
        <end position="683"/>
    </location>
</feature>
<gene>
    <name evidence="4" type="ORF">SAMN02910406_00996</name>
</gene>
<dbReference type="AlphaFoldDB" id="A0A1I1FYC8"/>
<name>A0A1I1FYC8_RUMAL</name>
<feature type="domain" description="DUF4316" evidence="3">
    <location>
        <begin position="318"/>
        <end position="343"/>
    </location>
</feature>
<dbReference type="Proteomes" id="UP000182192">
    <property type="component" value="Unassembled WGS sequence"/>
</dbReference>
<organism evidence="4 5">
    <name type="scientific">Ruminococcus albus</name>
    <dbReference type="NCBI Taxonomy" id="1264"/>
    <lineage>
        <taxon>Bacteria</taxon>
        <taxon>Bacillati</taxon>
        <taxon>Bacillota</taxon>
        <taxon>Clostridia</taxon>
        <taxon>Eubacteriales</taxon>
        <taxon>Oscillospiraceae</taxon>
        <taxon>Ruminococcus</taxon>
    </lineage>
</organism>
<dbReference type="OrthoDB" id="9803716at2"/>
<evidence type="ECO:0000256" key="2">
    <source>
        <dbReference type="SAM" id="MobiDB-lite"/>
    </source>
</evidence>
<feature type="compositionally biased region" description="Polar residues" evidence="2">
    <location>
        <begin position="662"/>
        <end position="672"/>
    </location>
</feature>
<dbReference type="Pfam" id="PF14195">
    <property type="entry name" value="DUF4316"/>
    <property type="match status" value="1"/>
</dbReference>
<dbReference type="EMBL" id="FOKQ01000006">
    <property type="protein sequence ID" value="SFC01950.1"/>
    <property type="molecule type" value="Genomic_DNA"/>
</dbReference>
<feature type="compositionally biased region" description="Basic residues" evidence="2">
    <location>
        <begin position="673"/>
        <end position="683"/>
    </location>
</feature>
<feature type="compositionally biased region" description="Basic and acidic residues" evidence="2">
    <location>
        <begin position="1"/>
        <end position="12"/>
    </location>
</feature>
<reference evidence="4 5" key="1">
    <citation type="submission" date="2016-10" db="EMBL/GenBank/DDBJ databases">
        <authorList>
            <person name="de Groot N.N."/>
        </authorList>
    </citation>
    <scope>NUCLEOTIDE SEQUENCE [LARGE SCALE GENOMIC DNA]</scope>
    <source>
        <strain evidence="4 5">AR67</strain>
    </source>
</reference>
<proteinExistence type="predicted"/>